<comment type="caution">
    <text evidence="2">The sequence shown here is derived from an EMBL/GenBank/DDBJ whole genome shotgun (WGS) entry which is preliminary data.</text>
</comment>
<reference evidence="2" key="1">
    <citation type="submission" date="2021-02" db="EMBL/GenBank/DDBJ databases">
        <authorList>
            <person name="Nowell W R."/>
        </authorList>
    </citation>
    <scope>NUCLEOTIDE SEQUENCE</scope>
</reference>
<name>A0A813Z1N3_ADIRI</name>
<dbReference type="Proteomes" id="UP000663852">
    <property type="component" value="Unassembled WGS sequence"/>
</dbReference>
<dbReference type="AlphaFoldDB" id="A0A813Z1N3"/>
<sequence length="174" mass="19981">MFSLRRSQTAKRFIAYQNSFGIALFITICCSAGAPTIISGFRELYKSHTFVPGLQCQVKAIDIKKDVFTFYLHWNVTTFYGNQTKDRRISFIINFSEKKASTTANTFSINETYPCFCARVDISVIQWNCQWRQPSLPFAVVYLVMGTLCLVSGVCMKMLRKRFKKELQTEQSTG</sequence>
<evidence type="ECO:0000256" key="1">
    <source>
        <dbReference type="SAM" id="Phobius"/>
    </source>
</evidence>
<proteinExistence type="predicted"/>
<organism evidence="2 4">
    <name type="scientific">Adineta ricciae</name>
    <name type="common">Rotifer</name>
    <dbReference type="NCBI Taxonomy" id="249248"/>
    <lineage>
        <taxon>Eukaryota</taxon>
        <taxon>Metazoa</taxon>
        <taxon>Spiralia</taxon>
        <taxon>Gnathifera</taxon>
        <taxon>Rotifera</taxon>
        <taxon>Eurotatoria</taxon>
        <taxon>Bdelloidea</taxon>
        <taxon>Adinetida</taxon>
        <taxon>Adinetidae</taxon>
        <taxon>Adineta</taxon>
    </lineage>
</organism>
<feature type="transmembrane region" description="Helical" evidence="1">
    <location>
        <begin position="136"/>
        <end position="156"/>
    </location>
</feature>
<evidence type="ECO:0000313" key="4">
    <source>
        <dbReference type="Proteomes" id="UP000663828"/>
    </source>
</evidence>
<dbReference type="Proteomes" id="UP000663828">
    <property type="component" value="Unassembled WGS sequence"/>
</dbReference>
<dbReference type="EMBL" id="CAJNOJ010000217">
    <property type="protein sequence ID" value="CAF1301995.1"/>
    <property type="molecule type" value="Genomic_DNA"/>
</dbReference>
<protein>
    <submittedName>
        <fullName evidence="2">Uncharacterized protein</fullName>
    </submittedName>
</protein>
<keyword evidence="4" id="KW-1185">Reference proteome</keyword>
<evidence type="ECO:0000313" key="3">
    <source>
        <dbReference type="EMBL" id="CAF1301995.1"/>
    </source>
</evidence>
<gene>
    <name evidence="3" type="ORF">EDS130_LOCUS30658</name>
    <name evidence="2" type="ORF">XAT740_LOCUS7582</name>
</gene>
<keyword evidence="1" id="KW-0812">Transmembrane</keyword>
<keyword evidence="1" id="KW-0472">Membrane</keyword>
<evidence type="ECO:0000313" key="2">
    <source>
        <dbReference type="EMBL" id="CAF0892400.1"/>
    </source>
</evidence>
<keyword evidence="1" id="KW-1133">Transmembrane helix</keyword>
<accession>A0A813Z1N3</accession>
<dbReference type="EMBL" id="CAJNOR010000365">
    <property type="protein sequence ID" value="CAF0892400.1"/>
    <property type="molecule type" value="Genomic_DNA"/>
</dbReference>
<feature type="transmembrane region" description="Helical" evidence="1">
    <location>
        <begin position="20"/>
        <end position="41"/>
    </location>
</feature>